<keyword evidence="10" id="KW-1185">Reference proteome</keyword>
<keyword evidence="6 8" id="KW-1133">Transmembrane helix</keyword>
<dbReference type="NCBIfam" id="TIGR00802">
    <property type="entry name" value="nico"/>
    <property type="match status" value="1"/>
</dbReference>
<dbReference type="InterPro" id="IPR004688">
    <property type="entry name" value="Ni/Co_transpt"/>
</dbReference>
<name>A0ABP5GHC0_9ACTN</name>
<evidence type="ECO:0000256" key="6">
    <source>
        <dbReference type="ARBA" id="ARBA00022989"/>
    </source>
</evidence>
<evidence type="ECO:0000256" key="1">
    <source>
        <dbReference type="ARBA" id="ARBA00004127"/>
    </source>
</evidence>
<dbReference type="EMBL" id="BAAAQN010000037">
    <property type="protein sequence ID" value="GAA2044586.1"/>
    <property type="molecule type" value="Genomic_DNA"/>
</dbReference>
<evidence type="ECO:0000256" key="5">
    <source>
        <dbReference type="ARBA" id="ARBA00022692"/>
    </source>
</evidence>
<dbReference type="Proteomes" id="UP001500751">
    <property type="component" value="Unassembled WGS sequence"/>
</dbReference>
<keyword evidence="3 8" id="KW-0813">Transport</keyword>
<gene>
    <name evidence="9" type="ORF">GCM10009839_55390</name>
</gene>
<feature type="transmembrane region" description="Helical" evidence="8">
    <location>
        <begin position="250"/>
        <end position="272"/>
    </location>
</feature>
<dbReference type="Pfam" id="PF03824">
    <property type="entry name" value="NicO"/>
    <property type="match status" value="1"/>
</dbReference>
<keyword evidence="4" id="KW-0533">Nickel</keyword>
<evidence type="ECO:0000256" key="8">
    <source>
        <dbReference type="RuleBase" id="RU362101"/>
    </source>
</evidence>
<proteinExistence type="inferred from homology"/>
<feature type="transmembrane region" description="Helical" evidence="8">
    <location>
        <begin position="219"/>
        <end position="244"/>
    </location>
</feature>
<comment type="subcellular location">
    <subcellularLocation>
        <location evidence="8">Cell membrane</location>
        <topology evidence="8">Multi-pass membrane protein</topology>
    </subcellularLocation>
    <subcellularLocation>
        <location evidence="1">Endomembrane system</location>
        <topology evidence="1">Multi-pass membrane protein</topology>
    </subcellularLocation>
</comment>
<feature type="transmembrane region" description="Helical" evidence="8">
    <location>
        <begin position="34"/>
        <end position="55"/>
    </location>
</feature>
<evidence type="ECO:0000313" key="9">
    <source>
        <dbReference type="EMBL" id="GAA2044586.1"/>
    </source>
</evidence>
<feature type="transmembrane region" description="Helical" evidence="8">
    <location>
        <begin position="292"/>
        <end position="319"/>
    </location>
</feature>
<dbReference type="RefSeq" id="WP_344668593.1">
    <property type="nucleotide sequence ID" value="NZ_BAAAQN010000037.1"/>
</dbReference>
<organism evidence="9 10">
    <name type="scientific">Catenulispora yoronensis</name>
    <dbReference type="NCBI Taxonomy" id="450799"/>
    <lineage>
        <taxon>Bacteria</taxon>
        <taxon>Bacillati</taxon>
        <taxon>Actinomycetota</taxon>
        <taxon>Actinomycetes</taxon>
        <taxon>Catenulisporales</taxon>
        <taxon>Catenulisporaceae</taxon>
        <taxon>Catenulispora</taxon>
    </lineage>
</organism>
<evidence type="ECO:0000256" key="3">
    <source>
        <dbReference type="ARBA" id="ARBA00022448"/>
    </source>
</evidence>
<dbReference type="PANTHER" id="PTHR31611:SF0">
    <property type="entry name" value="HIGH-AFFINITY NICKEL TRANSPORT PROTEIN NIC1"/>
    <property type="match status" value="1"/>
</dbReference>
<feature type="transmembrane region" description="Helical" evidence="8">
    <location>
        <begin position="151"/>
        <end position="176"/>
    </location>
</feature>
<keyword evidence="7 8" id="KW-0472">Membrane</keyword>
<evidence type="ECO:0000256" key="2">
    <source>
        <dbReference type="ARBA" id="ARBA00010892"/>
    </source>
</evidence>
<accession>A0ABP5GHC0</accession>
<keyword evidence="5 8" id="KW-0812">Transmembrane</keyword>
<protein>
    <recommendedName>
        <fullName evidence="8">Nickel/cobalt efflux system</fullName>
    </recommendedName>
</protein>
<feature type="transmembrane region" description="Helical" evidence="8">
    <location>
        <begin position="106"/>
        <end position="131"/>
    </location>
</feature>
<comment type="caution">
    <text evidence="9">The sequence shown here is derived from an EMBL/GenBank/DDBJ whole genome shotgun (WGS) entry which is preliminary data.</text>
</comment>
<evidence type="ECO:0000256" key="7">
    <source>
        <dbReference type="ARBA" id="ARBA00023136"/>
    </source>
</evidence>
<feature type="transmembrane region" description="Helical" evidence="8">
    <location>
        <begin position="339"/>
        <end position="359"/>
    </location>
</feature>
<evidence type="ECO:0000313" key="10">
    <source>
        <dbReference type="Proteomes" id="UP001500751"/>
    </source>
</evidence>
<evidence type="ECO:0000256" key="4">
    <source>
        <dbReference type="ARBA" id="ARBA00022596"/>
    </source>
</evidence>
<reference evidence="10" key="1">
    <citation type="journal article" date="2019" name="Int. J. Syst. Evol. Microbiol.">
        <title>The Global Catalogue of Microorganisms (GCM) 10K type strain sequencing project: providing services to taxonomists for standard genome sequencing and annotation.</title>
        <authorList>
            <consortium name="The Broad Institute Genomics Platform"/>
            <consortium name="The Broad Institute Genome Sequencing Center for Infectious Disease"/>
            <person name="Wu L."/>
            <person name="Ma J."/>
        </authorList>
    </citation>
    <scope>NUCLEOTIDE SEQUENCE [LARGE SCALE GENOMIC DNA]</scope>
    <source>
        <strain evidence="10">JCM 16014</strain>
    </source>
</reference>
<comment type="similarity">
    <text evidence="2 8">Belongs to the NiCoT transporter (TC 2.A.52) family.</text>
</comment>
<dbReference type="PANTHER" id="PTHR31611">
    <property type="entry name" value="HIGH-AFFINITY NICKEL TRANSPORT PROTEIN NIC1"/>
    <property type="match status" value="1"/>
</dbReference>
<dbReference type="InterPro" id="IPR011541">
    <property type="entry name" value="Ni/Co_transpt_high_affinity"/>
</dbReference>
<sequence>MTATTASAASAAGTSRLARLRGSLTPREWGRVGGMFGFITLLHVVGWGLLLAVVVPEHYKLGAGMFGVGTGVTAYTLGMRHAFDADHIAAIDNTTRKLMADGKRPLSVGFWFSLGHSTIVFTLTLLLSLGLKAVGVQLSDDNSTLHSVGGVIGTTVSGTFLYLIAIFNLVILVGIVKVFRQMRQGVYSEAELEEHLAKRGFMNRFLGKAMESVKAPWQIYPIGVLFGLGFDTVTEISLLVLAGTSVAAGLPWYAIMCLPILFAAGMSLLDTIDGSFMNFAYGWAFSKPVRKVFYNITITGLSVAVALIIGTVELLGILSDKLGWSGGFWDWVGGIDLNTIGFAIVGVFVGVWLLAIAVWKFGRIEEKWTAGLAGVGGGLAAGGVTAGGLTAGGELPVAQEVTDQ</sequence>